<dbReference type="InterPro" id="IPR055414">
    <property type="entry name" value="LRR_R13L4/SHOC2-like"/>
</dbReference>
<evidence type="ECO:0000313" key="5">
    <source>
        <dbReference type="EMBL" id="RVW61590.1"/>
    </source>
</evidence>
<comment type="caution">
    <text evidence="5">The sequence shown here is derived from an EMBL/GenBank/DDBJ whole genome shotgun (WGS) entry which is preliminary data.</text>
</comment>
<feature type="domain" description="Disease resistance R13L4/SHOC-2-like LRR" evidence="4">
    <location>
        <begin position="132"/>
        <end position="246"/>
    </location>
</feature>
<feature type="domain" description="C-JID" evidence="3">
    <location>
        <begin position="285"/>
        <end position="349"/>
    </location>
</feature>
<dbReference type="InterPro" id="IPR032675">
    <property type="entry name" value="LRR_dom_sf"/>
</dbReference>
<dbReference type="Gene3D" id="3.80.10.10">
    <property type="entry name" value="Ribonuclease Inhibitor"/>
    <property type="match status" value="2"/>
</dbReference>
<evidence type="ECO:0000259" key="3">
    <source>
        <dbReference type="Pfam" id="PF20160"/>
    </source>
</evidence>
<evidence type="ECO:0000256" key="1">
    <source>
        <dbReference type="ARBA" id="ARBA00022614"/>
    </source>
</evidence>
<dbReference type="SUPFAM" id="SSF52047">
    <property type="entry name" value="RNI-like"/>
    <property type="match status" value="1"/>
</dbReference>
<evidence type="ECO:0000256" key="2">
    <source>
        <dbReference type="ARBA" id="ARBA00022737"/>
    </source>
</evidence>
<name>A0A438FNQ2_VITVI</name>
<keyword evidence="1" id="KW-0433">Leucine-rich repeat</keyword>
<organism evidence="5 6">
    <name type="scientific">Vitis vinifera</name>
    <name type="common">Grape</name>
    <dbReference type="NCBI Taxonomy" id="29760"/>
    <lineage>
        <taxon>Eukaryota</taxon>
        <taxon>Viridiplantae</taxon>
        <taxon>Streptophyta</taxon>
        <taxon>Embryophyta</taxon>
        <taxon>Tracheophyta</taxon>
        <taxon>Spermatophyta</taxon>
        <taxon>Magnoliopsida</taxon>
        <taxon>eudicotyledons</taxon>
        <taxon>Gunneridae</taxon>
        <taxon>Pentapetalae</taxon>
        <taxon>rosids</taxon>
        <taxon>Vitales</taxon>
        <taxon>Vitaceae</taxon>
        <taxon>Viteae</taxon>
        <taxon>Vitis</taxon>
    </lineage>
</organism>
<dbReference type="EMBL" id="QGNW01000825">
    <property type="protein sequence ID" value="RVW61590.1"/>
    <property type="molecule type" value="Genomic_DNA"/>
</dbReference>
<dbReference type="AlphaFoldDB" id="A0A438FNQ2"/>
<keyword evidence="2" id="KW-0677">Repeat</keyword>
<dbReference type="Proteomes" id="UP000288805">
    <property type="component" value="Unassembled WGS sequence"/>
</dbReference>
<sequence length="530" mass="60402">MDLPQNCYENNDFLGIAICCVYAPLDECEDIPENDFAHTSENESGDEALNEYDDLLEAESSISTELNVNCHYMIDMDFLPCVRHLSFRTTCKCYHDGEECGTPKALFKGSDNQPTPIECASEFDTLLLPEILENMENLRQLHLNGTAIKELPSSIEHLNRLQVLNLRCKNLVTLPESICNLRFLEDLNVNYCSKLHKLPQNLGRLQSLKRLRAGLKFKMLPIAFFVRSIPAGINQLSRLRLLVLGLLWSSLFNCFKSLIQDLECKIYPLEKPFARVNLIISESCGIPDWISHHKKGAEVVAKLPQNWYKNDDLLGFVLYCVYYPLDNESEETLENGATYFEYGLTLRGHEIQFVDKLQFYPSFHVYVVPCCSRLRSFPEILEDVENIRELHLDGTAIEELPASIQYLRGLQYLNLAIPCLNLSKDCFSSILAGIIQLSKLRVLELSHCQGLLQVPEFPPSLRVLDVHSCTCLETLSSPSSQLGFSLFKCFKSMIEEFECGSYWNKAIRVVISGNDGIPEWISQPKKKDLK</sequence>
<proteinExistence type="predicted"/>
<dbReference type="PANTHER" id="PTHR47186">
    <property type="entry name" value="LEUCINE-RICH REPEAT-CONTAINING PROTEIN 57"/>
    <property type="match status" value="1"/>
</dbReference>
<dbReference type="PANTHER" id="PTHR47186:SF3">
    <property type="entry name" value="OS09G0267800 PROTEIN"/>
    <property type="match status" value="1"/>
</dbReference>
<gene>
    <name evidence="5" type="primary">RPS4_5</name>
    <name evidence="5" type="ORF">CK203_065333</name>
</gene>
<dbReference type="InterPro" id="IPR045344">
    <property type="entry name" value="C-JID"/>
</dbReference>
<dbReference type="Pfam" id="PF23598">
    <property type="entry name" value="LRR_14"/>
    <property type="match status" value="1"/>
</dbReference>
<reference evidence="5 6" key="1">
    <citation type="journal article" date="2018" name="PLoS Genet.">
        <title>Population sequencing reveals clonal diversity and ancestral inbreeding in the grapevine cultivar Chardonnay.</title>
        <authorList>
            <person name="Roach M.J."/>
            <person name="Johnson D.L."/>
            <person name="Bohlmann J."/>
            <person name="van Vuuren H.J."/>
            <person name="Jones S.J."/>
            <person name="Pretorius I.S."/>
            <person name="Schmidt S.A."/>
            <person name="Borneman A.R."/>
        </authorList>
    </citation>
    <scope>NUCLEOTIDE SEQUENCE [LARGE SCALE GENOMIC DNA]</scope>
    <source>
        <strain evidence="6">cv. Chardonnay</strain>
        <tissue evidence="5">Leaf</tissue>
    </source>
</reference>
<dbReference type="Pfam" id="PF20160">
    <property type="entry name" value="C-JID"/>
    <property type="match status" value="1"/>
</dbReference>
<evidence type="ECO:0000259" key="4">
    <source>
        <dbReference type="Pfam" id="PF23598"/>
    </source>
</evidence>
<accession>A0A438FNQ2</accession>
<protein>
    <submittedName>
        <fullName evidence="5">Disease resistance protein RPS4</fullName>
    </submittedName>
</protein>
<evidence type="ECO:0000313" key="6">
    <source>
        <dbReference type="Proteomes" id="UP000288805"/>
    </source>
</evidence>